<protein>
    <submittedName>
        <fullName evidence="1">HAD-superfamily subfamily IIA hydrolase</fullName>
    </submittedName>
</protein>
<dbReference type="GO" id="GO:0005739">
    <property type="term" value="C:mitochondrion"/>
    <property type="evidence" value="ECO:0007669"/>
    <property type="project" value="TreeGrafter"/>
</dbReference>
<dbReference type="SUPFAM" id="SSF56784">
    <property type="entry name" value="HAD-like"/>
    <property type="match status" value="1"/>
</dbReference>
<dbReference type="Pfam" id="PF13242">
    <property type="entry name" value="Hydrolase_like"/>
    <property type="match status" value="1"/>
</dbReference>
<dbReference type="InterPro" id="IPR006357">
    <property type="entry name" value="HAD-SF_hydro_IIA"/>
</dbReference>
<dbReference type="InterPro" id="IPR050324">
    <property type="entry name" value="CDP-alcohol_PTase-I"/>
</dbReference>
<dbReference type="Proteomes" id="UP000298493">
    <property type="component" value="Unassembled WGS sequence"/>
</dbReference>
<dbReference type="PANTHER" id="PTHR14269:SF57">
    <property type="entry name" value="SUPERFAMILY HYDROLASE, PUTATIVE (AFU_ORTHOLOGUE AFUA_2G02580)-RELATED"/>
    <property type="match status" value="1"/>
</dbReference>
<dbReference type="EMBL" id="SNSC02000017">
    <property type="protein sequence ID" value="TID17135.1"/>
    <property type="molecule type" value="Genomic_DNA"/>
</dbReference>
<dbReference type="PANTHER" id="PTHR14269">
    <property type="entry name" value="CDP-DIACYLGLYCEROL--GLYCEROL-3-PHOSPHATE 3-PHOSPHATIDYLTRANSFERASE-RELATED"/>
    <property type="match status" value="1"/>
</dbReference>
<dbReference type="GO" id="GO:0046474">
    <property type="term" value="P:glycerophospholipid biosynthetic process"/>
    <property type="evidence" value="ECO:0007669"/>
    <property type="project" value="TreeGrafter"/>
</dbReference>
<dbReference type="InterPro" id="IPR023214">
    <property type="entry name" value="HAD_sf"/>
</dbReference>
<dbReference type="NCBIfam" id="TIGR01460">
    <property type="entry name" value="HAD-SF-IIA"/>
    <property type="match status" value="1"/>
</dbReference>
<keyword evidence="1" id="KW-0378">Hydrolase</keyword>
<comment type="caution">
    <text evidence="1">The sequence shown here is derived from an EMBL/GenBank/DDBJ whole genome shotgun (WGS) entry which is preliminary data.</text>
</comment>
<name>A0A4Z1NUX6_9PEZI</name>
<organism evidence="1 2">
    <name type="scientific">Venturia nashicola</name>
    <dbReference type="NCBI Taxonomy" id="86259"/>
    <lineage>
        <taxon>Eukaryota</taxon>
        <taxon>Fungi</taxon>
        <taxon>Dikarya</taxon>
        <taxon>Ascomycota</taxon>
        <taxon>Pezizomycotina</taxon>
        <taxon>Dothideomycetes</taxon>
        <taxon>Pleosporomycetidae</taxon>
        <taxon>Venturiales</taxon>
        <taxon>Venturiaceae</taxon>
        <taxon>Venturia</taxon>
    </lineage>
</organism>
<keyword evidence="2" id="KW-1185">Reference proteome</keyword>
<dbReference type="Pfam" id="PF13344">
    <property type="entry name" value="Hydrolase_6"/>
    <property type="match status" value="1"/>
</dbReference>
<gene>
    <name evidence="1" type="ORF">E6O75_ATG09901</name>
</gene>
<dbReference type="FunFam" id="3.40.50.1000:FF:000069">
    <property type="entry name" value="HAD-superfamily subfamily IIA hydrolase"/>
    <property type="match status" value="1"/>
</dbReference>
<dbReference type="GO" id="GO:0016787">
    <property type="term" value="F:hydrolase activity"/>
    <property type="evidence" value="ECO:0007669"/>
    <property type="project" value="UniProtKB-KW"/>
</dbReference>
<dbReference type="NCBIfam" id="TIGR01456">
    <property type="entry name" value="CECR5"/>
    <property type="match status" value="1"/>
</dbReference>
<evidence type="ECO:0000313" key="1">
    <source>
        <dbReference type="EMBL" id="TID17135.1"/>
    </source>
</evidence>
<dbReference type="InterPro" id="IPR036412">
    <property type="entry name" value="HAD-like_sf"/>
</dbReference>
<proteinExistence type="predicted"/>
<dbReference type="AlphaFoldDB" id="A0A4Z1NUX6"/>
<dbReference type="Gene3D" id="3.40.50.1000">
    <property type="entry name" value="HAD superfamily/HAD-like"/>
    <property type="match status" value="2"/>
</dbReference>
<accession>A0A4Z1NUX6</accession>
<evidence type="ECO:0000313" key="2">
    <source>
        <dbReference type="Proteomes" id="UP000298493"/>
    </source>
</evidence>
<dbReference type="InterPro" id="IPR006353">
    <property type="entry name" value="HAD-SF_hydro_IIA_CECR5"/>
</dbReference>
<reference evidence="1 2" key="1">
    <citation type="submission" date="2019-04" db="EMBL/GenBank/DDBJ databases">
        <title>High contiguity whole genome sequence and gene annotation resource for two Venturia nashicola isolates.</title>
        <authorList>
            <person name="Prokchorchik M."/>
            <person name="Won K."/>
            <person name="Lee Y."/>
            <person name="Choi E.D."/>
            <person name="Segonzac C."/>
            <person name="Sohn K.H."/>
        </authorList>
    </citation>
    <scope>NUCLEOTIDE SEQUENCE [LARGE SCALE GENOMIC DNA]</scope>
    <source>
        <strain evidence="1 2">PRI2</strain>
    </source>
</reference>
<sequence>MATPRLLSTPFRSCVNSLLKQQTQSTARQTVPVCARRWRAYSQSSTPPKPIPDFAFAFDIDGVLLRSHDPIPRAHEALSLLQQEKIPFILLTNGGGKTEAARVEDLQERLKVPLDTSMFVQSHTPFADLEQYKDKTILVLGGEEDKCRLVAENYGFKSVIVPGDIFVAHPEIWPFSSQFLPFYKEFARPLPKPIHPTDPSKSLKIDAIFVYNDPRDWGLDATLILDLLLSREGIMGTFSSKNGDTSLPNCGYQSDGQPKLYFSNPDLWWAAKYHLPRLGQGGFRESLEGLWAATIEEADKTNHGQKIPLEKQVIGKPNRFTYAFAEGRLVKHREAMVRGESFPPIVKAGEVPPAPAPLKRVYMVGDNPESDIRGGNDYKSPLGTEWHSILVETGVHNKGSEPRWKPKQIVGDVYDAVQWALKSSGWKV</sequence>
<dbReference type="STRING" id="86259.A0A4Z1NUX6"/>